<dbReference type="RefSeq" id="WP_127566623.1">
    <property type="nucleotide sequence ID" value="NZ_BMFB01000003.1"/>
</dbReference>
<dbReference type="InterPro" id="IPR002060">
    <property type="entry name" value="Squ/phyt_synthse"/>
</dbReference>
<reference evidence="1 2" key="1">
    <citation type="submission" date="2016-12" db="EMBL/GenBank/DDBJ databases">
        <title>The genome of dimorphic prosthecate Glycocaulis alkaliphilus 6b-8t, isolated from crude oil dictates its adaptability in petroleum environments.</title>
        <authorList>
            <person name="Wu X.-L."/>
            <person name="Geng S."/>
        </authorList>
    </citation>
    <scope>NUCLEOTIDE SEQUENCE [LARGE SCALE GENOMIC DNA]</scope>
    <source>
        <strain evidence="1 2">6B-8</strain>
    </source>
</reference>
<keyword evidence="2" id="KW-1185">Reference proteome</keyword>
<evidence type="ECO:0000313" key="1">
    <source>
        <dbReference type="EMBL" id="AZU03980.1"/>
    </source>
</evidence>
<dbReference type="Proteomes" id="UP000286954">
    <property type="component" value="Chromosome"/>
</dbReference>
<gene>
    <name evidence="1" type="ORF">X907_1447</name>
</gene>
<dbReference type="AlphaFoldDB" id="A0A3T0E9P6"/>
<name>A0A3T0E9P6_9PROT</name>
<dbReference type="Gene3D" id="1.10.600.10">
    <property type="entry name" value="Farnesyl Diphosphate Synthase"/>
    <property type="match status" value="1"/>
</dbReference>
<organism evidence="1 2">
    <name type="scientific">Glycocaulis alkaliphilus</name>
    <dbReference type="NCBI Taxonomy" id="1434191"/>
    <lineage>
        <taxon>Bacteria</taxon>
        <taxon>Pseudomonadati</taxon>
        <taxon>Pseudomonadota</taxon>
        <taxon>Alphaproteobacteria</taxon>
        <taxon>Maricaulales</taxon>
        <taxon>Maricaulaceae</taxon>
        <taxon>Glycocaulis</taxon>
    </lineage>
</organism>
<dbReference type="KEGG" id="gak:X907_1447"/>
<dbReference type="OrthoDB" id="9814909at2"/>
<dbReference type="Pfam" id="PF00494">
    <property type="entry name" value="SQS_PSY"/>
    <property type="match status" value="1"/>
</dbReference>
<protein>
    <submittedName>
        <fullName evidence="1">Uncharacterized protein</fullName>
    </submittedName>
</protein>
<proteinExistence type="predicted"/>
<dbReference type="SUPFAM" id="SSF48576">
    <property type="entry name" value="Terpenoid synthases"/>
    <property type="match status" value="1"/>
</dbReference>
<sequence>MSADTFADTLRREDPARYLASLFAPAPVRANLWAVYAFNAEIARIPASVSEAVIGEMRLAWAREALADLYARPPRVRRHPVYEALATLRDQPGAPDEALLAGLVEARNADLGEGAFPDTAERDAYIDRTAGTLMRAGARLCAPDWQPGDGAERALTAAGRLWGYTGLLRDFARLCAAGRPPVTQDELEASGASVETLRRGLQPETAIKAREGLVDRARHAARDLSASRKALPASVFPAIGYAVLARGDLAAARRPADPYNYAPADNPLGAQLALLWASVTGRV</sequence>
<dbReference type="InterPro" id="IPR008949">
    <property type="entry name" value="Isoprenoid_synthase_dom_sf"/>
</dbReference>
<accession>A0A3T0E9P6</accession>
<evidence type="ECO:0000313" key="2">
    <source>
        <dbReference type="Proteomes" id="UP000286954"/>
    </source>
</evidence>
<dbReference type="EMBL" id="CP018911">
    <property type="protein sequence ID" value="AZU03980.1"/>
    <property type="molecule type" value="Genomic_DNA"/>
</dbReference>